<dbReference type="PANTHER" id="PTHR32039">
    <property type="entry name" value="MAGNESIUM-CHELATASE SUBUNIT CHLI"/>
    <property type="match status" value="1"/>
</dbReference>
<feature type="region of interest" description="Disordered" evidence="2">
    <location>
        <begin position="184"/>
        <end position="213"/>
    </location>
</feature>
<organism evidence="4 5">
    <name type="scientific">Leucobacter iarius</name>
    <dbReference type="NCBI Taxonomy" id="333963"/>
    <lineage>
        <taxon>Bacteria</taxon>
        <taxon>Bacillati</taxon>
        <taxon>Actinomycetota</taxon>
        <taxon>Actinomycetes</taxon>
        <taxon>Micrococcales</taxon>
        <taxon>Microbacteriaceae</taxon>
        <taxon>Leucobacter</taxon>
    </lineage>
</organism>
<dbReference type="InterPro" id="IPR000523">
    <property type="entry name" value="Mg_chelatse_chII-like_cat_dom"/>
</dbReference>
<dbReference type="Pfam" id="PF01078">
    <property type="entry name" value="Mg_chelatase"/>
    <property type="match status" value="1"/>
</dbReference>
<dbReference type="SUPFAM" id="SSF52540">
    <property type="entry name" value="P-loop containing nucleoside triphosphate hydrolases"/>
    <property type="match status" value="1"/>
</dbReference>
<dbReference type="NCBIfam" id="TIGR00368">
    <property type="entry name" value="YifB family Mg chelatase-like AAA ATPase"/>
    <property type="match status" value="1"/>
</dbReference>
<dbReference type="SMART" id="SM00382">
    <property type="entry name" value="AAA"/>
    <property type="match status" value="1"/>
</dbReference>
<dbReference type="InterPro" id="IPR003593">
    <property type="entry name" value="AAA+_ATPase"/>
</dbReference>
<evidence type="ECO:0000256" key="2">
    <source>
        <dbReference type="SAM" id="MobiDB-lite"/>
    </source>
</evidence>
<proteinExistence type="inferred from homology"/>
<dbReference type="Gene3D" id="3.40.50.300">
    <property type="entry name" value="P-loop containing nucleotide triphosphate hydrolases"/>
    <property type="match status" value="1"/>
</dbReference>
<dbReference type="PANTHER" id="PTHR32039:SF7">
    <property type="entry name" value="COMPETENCE PROTEIN COMM"/>
    <property type="match status" value="1"/>
</dbReference>
<evidence type="ECO:0000313" key="5">
    <source>
        <dbReference type="Proteomes" id="UP001500851"/>
    </source>
</evidence>
<dbReference type="Proteomes" id="UP001500851">
    <property type="component" value="Unassembled WGS sequence"/>
</dbReference>
<feature type="domain" description="AAA+ ATPase" evidence="3">
    <location>
        <begin position="233"/>
        <end position="418"/>
    </location>
</feature>
<dbReference type="Pfam" id="PF13335">
    <property type="entry name" value="Mg_chelatase_C"/>
    <property type="match status" value="1"/>
</dbReference>
<dbReference type="SUPFAM" id="SSF54211">
    <property type="entry name" value="Ribosomal protein S5 domain 2-like"/>
    <property type="match status" value="1"/>
</dbReference>
<dbReference type="InterPro" id="IPR020568">
    <property type="entry name" value="Ribosomal_Su5_D2-typ_SF"/>
</dbReference>
<evidence type="ECO:0000313" key="4">
    <source>
        <dbReference type="EMBL" id="GAA1788915.1"/>
    </source>
</evidence>
<evidence type="ECO:0000259" key="3">
    <source>
        <dbReference type="SMART" id="SM00382"/>
    </source>
</evidence>
<dbReference type="Gene3D" id="3.30.230.10">
    <property type="match status" value="1"/>
</dbReference>
<dbReference type="EMBL" id="BAAAOB010000001">
    <property type="protein sequence ID" value="GAA1788915.1"/>
    <property type="molecule type" value="Genomic_DNA"/>
</dbReference>
<gene>
    <name evidence="4" type="ORF">GCM10009768_17450</name>
</gene>
<comment type="similarity">
    <text evidence="1">Belongs to the Mg-chelatase subunits D/I family. ComM subfamily.</text>
</comment>
<dbReference type="InterPro" id="IPR045006">
    <property type="entry name" value="CHLI-like"/>
</dbReference>
<evidence type="ECO:0000256" key="1">
    <source>
        <dbReference type="ARBA" id="ARBA00006354"/>
    </source>
</evidence>
<dbReference type="InterPro" id="IPR004482">
    <property type="entry name" value="Mg_chelat-rel"/>
</dbReference>
<name>A0ABP4XRM5_9MICO</name>
<feature type="compositionally biased region" description="Basic and acidic residues" evidence="2">
    <location>
        <begin position="186"/>
        <end position="206"/>
    </location>
</feature>
<comment type="caution">
    <text evidence="4">The sequence shown here is derived from an EMBL/GenBank/DDBJ whole genome shotgun (WGS) entry which is preliminary data.</text>
</comment>
<dbReference type="InterPro" id="IPR027417">
    <property type="entry name" value="P-loop_NTPase"/>
</dbReference>
<reference evidence="5" key="1">
    <citation type="journal article" date="2019" name="Int. J. Syst. Evol. Microbiol.">
        <title>The Global Catalogue of Microorganisms (GCM) 10K type strain sequencing project: providing services to taxonomists for standard genome sequencing and annotation.</title>
        <authorList>
            <consortium name="The Broad Institute Genomics Platform"/>
            <consortium name="The Broad Institute Genome Sequencing Center for Infectious Disease"/>
            <person name="Wu L."/>
            <person name="Ma J."/>
        </authorList>
    </citation>
    <scope>NUCLEOTIDE SEQUENCE [LARGE SCALE GENOMIC DNA]</scope>
    <source>
        <strain evidence="5">JCM 14736</strain>
    </source>
</reference>
<accession>A0ABP4XRM5</accession>
<keyword evidence="5" id="KW-1185">Reference proteome</keyword>
<dbReference type="InterPro" id="IPR025158">
    <property type="entry name" value="Mg_chelat-rel_C"/>
</dbReference>
<dbReference type="InterPro" id="IPR014721">
    <property type="entry name" value="Ribsml_uS5_D2-typ_fold_subgr"/>
</dbReference>
<protein>
    <submittedName>
        <fullName evidence="4">YifB family Mg chelatase-like AAA ATPase</fullName>
    </submittedName>
</protein>
<dbReference type="RefSeq" id="WP_344031455.1">
    <property type="nucleotide sequence ID" value="NZ_BAAAOB010000001.1"/>
</dbReference>
<sequence length="531" mass="56112">MSETAVCRAAAIALSGLDGAPVFVEAALSQQLPGIGIVGLPDTALAEAKSRVRVATEKVGLKLADRFILINLAPAALPKHGSGFDLAIALAALAASGRVPAARMSSVVHLGELALDGELRRPPGLLSAVLAARRLGFERVMVPESAAVESSLVPGIETIAVRDLADAVAWHSGEDRAWRIVAPETSARRNEPARARDLQDDDRAHPAPDGAPDTVDIIGQDEAVDALVVAAAGRHHLSLTGPPGAGKTLLAACLPTILPDLSPEESLVASSIASLGSDTLRHLVVRPPFEQPHHTASAIAIIGGGDGRGVRPGAVTRACHGVLFLDEAAEYPRHVLDALRQPLESGTVDIHRARFRATLPAKTQLLLASNPCPCGNAGSLDAAAECTCTPIARMRYRSRISGPLSDRIDLKIEVRRVSSVQERPAGAEGRTSAELRARVTRARERAAVRLRETPWTVNSDLPGQWLRGPAAKLPRSETVVLDRALALGAVTLRGYDRTLRVAWTLADLSEVDRPGRREIAQALILREGNLA</sequence>
<dbReference type="Pfam" id="PF13541">
    <property type="entry name" value="ChlI"/>
    <property type="match status" value="1"/>
</dbReference>